<evidence type="ECO:0000313" key="1">
    <source>
        <dbReference type="EMBL" id="PJC28860.1"/>
    </source>
</evidence>
<evidence type="ECO:0000313" key="2">
    <source>
        <dbReference type="Proteomes" id="UP000230885"/>
    </source>
</evidence>
<protein>
    <submittedName>
        <fullName evidence="1">Uncharacterized protein</fullName>
    </submittedName>
</protein>
<reference evidence="2" key="1">
    <citation type="submission" date="2017-09" db="EMBL/GenBank/DDBJ databases">
        <title>Depth-based differentiation of microbial function through sediment-hosted aquifers and enrichment of novel symbionts in the deep terrestrial subsurface.</title>
        <authorList>
            <person name="Probst A.J."/>
            <person name="Ladd B."/>
            <person name="Jarett J.K."/>
            <person name="Geller-Mcgrath D.E."/>
            <person name="Sieber C.M.K."/>
            <person name="Emerson J.B."/>
            <person name="Anantharaman K."/>
            <person name="Thomas B.C."/>
            <person name="Malmstrom R."/>
            <person name="Stieglmeier M."/>
            <person name="Klingl A."/>
            <person name="Woyke T."/>
            <person name="Ryan C.M."/>
            <person name="Banfield J.F."/>
        </authorList>
    </citation>
    <scope>NUCLEOTIDE SEQUENCE [LARGE SCALE GENOMIC DNA]</scope>
</reference>
<dbReference type="AlphaFoldDB" id="A0A2M8EUR4"/>
<sequence>MENSERQVRISNLGLTVLMFYEYLNRMQKIGLLFGMKEEGCFKNISNLTEEGVKKIVGERGKELILNGYRFSRDQNIGQLALVVSIAALAGNPEAGVVGLERHMNWEIYRLAREAGCLTGNLNSLADLFNLVTCGAKY</sequence>
<dbReference type="Proteomes" id="UP000230885">
    <property type="component" value="Unassembled WGS sequence"/>
</dbReference>
<gene>
    <name evidence="1" type="ORF">CO053_02465</name>
</gene>
<accession>A0A2M8EUR4</accession>
<comment type="caution">
    <text evidence="1">The sequence shown here is derived from an EMBL/GenBank/DDBJ whole genome shotgun (WGS) entry which is preliminary data.</text>
</comment>
<name>A0A2M8EUR4_9BACT</name>
<proteinExistence type="predicted"/>
<dbReference type="EMBL" id="PFSE01000037">
    <property type="protein sequence ID" value="PJC28860.1"/>
    <property type="molecule type" value="Genomic_DNA"/>
</dbReference>
<organism evidence="1 2">
    <name type="scientific">Candidatus Shapirobacteria bacterium CG_4_9_14_0_2_um_filter_40_11</name>
    <dbReference type="NCBI Taxonomy" id="1974876"/>
    <lineage>
        <taxon>Bacteria</taxon>
        <taxon>Candidatus Shapironibacteriota</taxon>
    </lineage>
</organism>